<dbReference type="SUPFAM" id="SSF109604">
    <property type="entry name" value="HD-domain/PDEase-like"/>
    <property type="match status" value="1"/>
</dbReference>
<evidence type="ECO:0000313" key="1">
    <source>
        <dbReference type="EMBL" id="QHU02512.1"/>
    </source>
</evidence>
<proteinExistence type="predicted"/>
<reference evidence="1" key="1">
    <citation type="journal article" date="2020" name="Nature">
        <title>Giant virus diversity and host interactions through global metagenomics.</title>
        <authorList>
            <person name="Schulz F."/>
            <person name="Roux S."/>
            <person name="Paez-Espino D."/>
            <person name="Jungbluth S."/>
            <person name="Walsh D.A."/>
            <person name="Denef V.J."/>
            <person name="McMahon K.D."/>
            <person name="Konstantinidis K.T."/>
            <person name="Eloe-Fadrosh E.A."/>
            <person name="Kyrpides N.C."/>
            <person name="Woyke T."/>
        </authorList>
    </citation>
    <scope>NUCLEOTIDE SEQUENCE</scope>
    <source>
        <strain evidence="1">GVMAG-M-3300025880-76</strain>
    </source>
</reference>
<protein>
    <submittedName>
        <fullName evidence="1">Uncharacterized protein</fullName>
    </submittedName>
</protein>
<dbReference type="PANTHER" id="PTHR33594:SF1">
    <property type="entry name" value="HD_PDEASE DOMAIN-CONTAINING PROTEIN"/>
    <property type="match status" value="1"/>
</dbReference>
<dbReference type="PANTHER" id="PTHR33594">
    <property type="entry name" value="SUPERFAMILY HYDROLASE, PUTATIVE (AFU_ORTHOLOGUE AFUA_1G03035)-RELATED"/>
    <property type="match status" value="1"/>
</dbReference>
<name>A0A6C0JA45_9ZZZZ</name>
<dbReference type="Gene3D" id="1.10.3210.10">
    <property type="entry name" value="Hypothetical protein af1432"/>
    <property type="match status" value="1"/>
</dbReference>
<dbReference type="AlphaFoldDB" id="A0A6C0JA45"/>
<dbReference type="EMBL" id="MN740360">
    <property type="protein sequence ID" value="QHU02512.1"/>
    <property type="molecule type" value="Genomic_DNA"/>
</dbReference>
<accession>A0A6C0JA45</accession>
<organism evidence="1">
    <name type="scientific">viral metagenome</name>
    <dbReference type="NCBI Taxonomy" id="1070528"/>
    <lineage>
        <taxon>unclassified sequences</taxon>
        <taxon>metagenomes</taxon>
        <taxon>organismal metagenomes</taxon>
    </lineage>
</organism>
<sequence length="218" mass="25984">MYNIYLEAVMRIPYNAIFNFIDRTCQFYNIDESHGLRHSMEVLRFSKNILNEELHIMPSLEEKQHIIYTSALLHDMCDSKYMDQNTGLDNISCFLQTNKYSTSDINEIRQIMSTMSYSKIKDSGFPHYKDKVTERAFHIVRESDILCAYDVERCMLYELHKKGGTIENSINHANTLFNERMFKHYDDKLFITQYGLREGRVLHVKSKQRIREYIELFS</sequence>